<keyword evidence="3" id="KW-1185">Reference proteome</keyword>
<feature type="compositionally biased region" description="Low complexity" evidence="1">
    <location>
        <begin position="100"/>
        <end position="114"/>
    </location>
</feature>
<gene>
    <name evidence="2" type="ORF">SAMN05444398_101653</name>
</gene>
<evidence type="ECO:0000313" key="2">
    <source>
        <dbReference type="EMBL" id="SHL11988.1"/>
    </source>
</evidence>
<dbReference type="STRING" id="337701.SAMN05444398_101653"/>
<evidence type="ECO:0000256" key="1">
    <source>
        <dbReference type="SAM" id="MobiDB-lite"/>
    </source>
</evidence>
<proteinExistence type="predicted"/>
<reference evidence="2 3" key="1">
    <citation type="submission" date="2016-11" db="EMBL/GenBank/DDBJ databases">
        <authorList>
            <person name="Jaros S."/>
            <person name="Januszkiewicz K."/>
            <person name="Wedrychowicz H."/>
        </authorList>
    </citation>
    <scope>NUCLEOTIDE SEQUENCE [LARGE SCALE GENOMIC DNA]</scope>
    <source>
        <strain evidence="2 3">DSM 29589</strain>
    </source>
</reference>
<organism evidence="2 3">
    <name type="scientific">Roseovarius pacificus</name>
    <dbReference type="NCBI Taxonomy" id="337701"/>
    <lineage>
        <taxon>Bacteria</taxon>
        <taxon>Pseudomonadati</taxon>
        <taxon>Pseudomonadota</taxon>
        <taxon>Alphaproteobacteria</taxon>
        <taxon>Rhodobacterales</taxon>
        <taxon>Roseobacteraceae</taxon>
        <taxon>Roseovarius</taxon>
    </lineage>
</organism>
<accession>A0A1M6Y1E4</accession>
<dbReference type="EMBL" id="FRBR01000001">
    <property type="protein sequence ID" value="SHL11988.1"/>
    <property type="molecule type" value="Genomic_DNA"/>
</dbReference>
<sequence>MWAQDIAPDGHACGQYEALTPHWRLFAYAAYATAGNSVMVPNGCTQVTHTSELGQVGRFTLRLPVKNDRRHIKCRTASRAFWPSAWSLSQLLALSRLKKSSWSSNPSPSAKSRSTPVSTSKPSAVYRGQAGWPVPTHASASDRVSGLACRAEGRISRHRQACTRRLNRAVAPVISLETLAFEGLRAVAPRRDAAGAPC</sequence>
<evidence type="ECO:0000313" key="3">
    <source>
        <dbReference type="Proteomes" id="UP000183974"/>
    </source>
</evidence>
<dbReference type="AlphaFoldDB" id="A0A1M6Y1E4"/>
<protein>
    <submittedName>
        <fullName evidence="2">Uncharacterized protein</fullName>
    </submittedName>
</protein>
<feature type="region of interest" description="Disordered" evidence="1">
    <location>
        <begin position="100"/>
        <end position="132"/>
    </location>
</feature>
<name>A0A1M6Y1E4_9RHOB</name>
<dbReference type="Proteomes" id="UP000183974">
    <property type="component" value="Unassembled WGS sequence"/>
</dbReference>